<dbReference type="GO" id="GO:0008933">
    <property type="term" value="F:peptidoglycan lytic transglycosylase activity"/>
    <property type="evidence" value="ECO:0007669"/>
    <property type="project" value="TreeGrafter"/>
</dbReference>
<dbReference type="InterPro" id="IPR031304">
    <property type="entry name" value="SLT_2"/>
</dbReference>
<feature type="domain" description="Transglycosylase SLT" evidence="3">
    <location>
        <begin position="66"/>
        <end position="365"/>
    </location>
</feature>
<evidence type="ECO:0000256" key="2">
    <source>
        <dbReference type="SAM" id="SignalP"/>
    </source>
</evidence>
<keyword evidence="2" id="KW-0732">Signal</keyword>
<evidence type="ECO:0000256" key="1">
    <source>
        <dbReference type="PIRSR" id="PIRSR611757-1"/>
    </source>
</evidence>
<dbReference type="EMBL" id="JAAGYR010000021">
    <property type="protein sequence ID" value="NEN76525.1"/>
    <property type="molecule type" value="Genomic_DNA"/>
</dbReference>
<dbReference type="NCBIfam" id="TIGR02282">
    <property type="entry name" value="MltB"/>
    <property type="match status" value="1"/>
</dbReference>
<feature type="active site" evidence="1">
    <location>
        <position position="161"/>
    </location>
</feature>
<dbReference type="PROSITE" id="PS51257">
    <property type="entry name" value="PROKAR_LIPOPROTEIN"/>
    <property type="match status" value="1"/>
</dbReference>
<proteinExistence type="predicted"/>
<feature type="signal peptide" evidence="2">
    <location>
        <begin position="1"/>
        <end position="33"/>
    </location>
</feature>
<evidence type="ECO:0000313" key="5">
    <source>
        <dbReference type="Proteomes" id="UP000477651"/>
    </source>
</evidence>
<comment type="caution">
    <text evidence="4">The sequence shown here is derived from an EMBL/GenBank/DDBJ whole genome shotgun (WGS) entry which is preliminary data.</text>
</comment>
<evidence type="ECO:0000259" key="3">
    <source>
        <dbReference type="Pfam" id="PF13406"/>
    </source>
</evidence>
<dbReference type="Pfam" id="PF13406">
    <property type="entry name" value="SLT_2"/>
    <property type="match status" value="1"/>
</dbReference>
<feature type="chain" id="PRO_5027116189" evidence="2">
    <location>
        <begin position="34"/>
        <end position="382"/>
    </location>
</feature>
<dbReference type="InterPro" id="IPR043426">
    <property type="entry name" value="MltB-like"/>
</dbReference>
<dbReference type="Proteomes" id="UP000477651">
    <property type="component" value="Unassembled WGS sequence"/>
</dbReference>
<dbReference type="InterPro" id="IPR011757">
    <property type="entry name" value="Lytic_transglycosylase_MltB"/>
</dbReference>
<reference evidence="4 5" key="1">
    <citation type="submission" date="2020-02" db="EMBL/GenBank/DDBJ databases">
        <title>Pelistega sp. NLN82 were isolated from wild rodents of the Hainan Island.</title>
        <authorList>
            <person name="Niu N."/>
            <person name="Zhou J."/>
        </authorList>
    </citation>
    <scope>NUCLEOTIDE SEQUENCE [LARGE SCALE GENOMIC DNA]</scope>
    <source>
        <strain evidence="4 5">NLN82</strain>
    </source>
</reference>
<dbReference type="PANTHER" id="PTHR30163:SF9">
    <property type="entry name" value="MEMBRANE-BOUND LYTIC MUREIN TRANSGLYCOSYLASE B"/>
    <property type="match status" value="1"/>
</dbReference>
<gene>
    <name evidence="4" type="primary">mltB</name>
    <name evidence="4" type="ORF">F9B74_09425</name>
</gene>
<dbReference type="SUPFAM" id="SSF53955">
    <property type="entry name" value="Lysozyme-like"/>
    <property type="match status" value="1"/>
</dbReference>
<dbReference type="CDD" id="cd13399">
    <property type="entry name" value="Slt35-like"/>
    <property type="match status" value="1"/>
</dbReference>
<dbReference type="Gene3D" id="1.10.530.10">
    <property type="match status" value="1"/>
</dbReference>
<protein>
    <submittedName>
        <fullName evidence="4">Lytic murein transglycosylase B</fullName>
    </submittedName>
</protein>
<evidence type="ECO:0000313" key="4">
    <source>
        <dbReference type="EMBL" id="NEN76525.1"/>
    </source>
</evidence>
<organism evidence="4 5">
    <name type="scientific">Pelistega ratti</name>
    <dbReference type="NCBI Taxonomy" id="2652177"/>
    <lineage>
        <taxon>Bacteria</taxon>
        <taxon>Pseudomonadati</taxon>
        <taxon>Pseudomonadota</taxon>
        <taxon>Betaproteobacteria</taxon>
        <taxon>Burkholderiales</taxon>
        <taxon>Alcaligenaceae</taxon>
        <taxon>Pelistega</taxon>
    </lineage>
</organism>
<dbReference type="AlphaFoldDB" id="A0A6L9Y8J9"/>
<dbReference type="Gene3D" id="1.10.8.350">
    <property type="entry name" value="Bacterial muramidase"/>
    <property type="match status" value="1"/>
</dbReference>
<dbReference type="PANTHER" id="PTHR30163">
    <property type="entry name" value="MEMBRANE-BOUND LYTIC MUREIN TRANSGLYCOSYLASE B"/>
    <property type="match status" value="1"/>
</dbReference>
<sequence>MSKGLFTVLSLPRYSLIGLTVLLGACASSTAITEQPSNTTLPIPQKTHQQGSSAWKVENTALSANQNSFVKQVAQRYQIPENFIQQQLNQAQVNDRVITLVSPKRIASIKRHWQTYRNRFVEPIRIRKGTAFWDTHRQTLAAAEKQYGVPAAIITAIIGVETIYGQNTGSFKLLDALYTLGFYHPDKTRPERSQMFRNQLAALIALAYEGKLDIHTATGSFAGAYGLGQFMPISILHYGVDADKDGKVDLKNSPKDAIFSVANFLVQHGWQANMPVFPPVQLPPSPASLVSGGLEPTFTWQALQQKGASSQSKNASWQKGKQLGVIDLKDEVRGNHEYRVATQNFFTITKYNRSYFYAASVADLATALANQQIRNGYQVTRP</sequence>
<dbReference type="InterPro" id="IPR023346">
    <property type="entry name" value="Lysozyme-like_dom_sf"/>
</dbReference>
<dbReference type="GO" id="GO:0009253">
    <property type="term" value="P:peptidoglycan catabolic process"/>
    <property type="evidence" value="ECO:0007669"/>
    <property type="project" value="TreeGrafter"/>
</dbReference>
<accession>A0A6L9Y8J9</accession>
<keyword evidence="5" id="KW-1185">Reference proteome</keyword>
<name>A0A6L9Y8J9_9BURK</name>